<feature type="region of interest" description="Disordered" evidence="1">
    <location>
        <begin position="30"/>
        <end position="64"/>
    </location>
</feature>
<organism evidence="2 3">
    <name type="scientific">Plasmopara halstedii</name>
    <name type="common">Downy mildew of sunflower</name>
    <dbReference type="NCBI Taxonomy" id="4781"/>
    <lineage>
        <taxon>Eukaryota</taxon>
        <taxon>Sar</taxon>
        <taxon>Stramenopiles</taxon>
        <taxon>Oomycota</taxon>
        <taxon>Peronosporomycetes</taxon>
        <taxon>Peronosporales</taxon>
        <taxon>Peronosporaceae</taxon>
        <taxon>Plasmopara</taxon>
    </lineage>
</organism>
<dbReference type="GeneID" id="36401969"/>
<feature type="compositionally biased region" description="Basic residues" evidence="1">
    <location>
        <begin position="47"/>
        <end position="64"/>
    </location>
</feature>
<evidence type="ECO:0000313" key="2">
    <source>
        <dbReference type="EMBL" id="CEG49134.1"/>
    </source>
</evidence>
<keyword evidence="3" id="KW-1185">Reference proteome</keyword>
<dbReference type="EMBL" id="CCYD01003042">
    <property type="protein sequence ID" value="CEG49134.1"/>
    <property type="molecule type" value="Genomic_DNA"/>
</dbReference>
<sequence length="64" mass="7181">MGRPTTQPMGWAMGYPNGILVDLVNIVMPPPTRPQTARTMRTGTPAARRKRPAPTLRRRQVSRI</sequence>
<dbReference type="Proteomes" id="UP000054928">
    <property type="component" value="Unassembled WGS sequence"/>
</dbReference>
<dbReference type="AlphaFoldDB" id="A0A0P1B454"/>
<dbReference type="RefSeq" id="XP_024585503.1">
    <property type="nucleotide sequence ID" value="XM_024720289.1"/>
</dbReference>
<proteinExistence type="predicted"/>
<evidence type="ECO:0000313" key="3">
    <source>
        <dbReference type="Proteomes" id="UP000054928"/>
    </source>
</evidence>
<reference evidence="3" key="1">
    <citation type="submission" date="2014-09" db="EMBL/GenBank/DDBJ databases">
        <authorList>
            <person name="Sharma Rahul"/>
            <person name="Thines Marco"/>
        </authorList>
    </citation>
    <scope>NUCLEOTIDE SEQUENCE [LARGE SCALE GENOMIC DNA]</scope>
</reference>
<accession>A0A0P1B454</accession>
<name>A0A0P1B454_PLAHL</name>
<protein>
    <submittedName>
        <fullName evidence="2">Uncharacterized protein</fullName>
    </submittedName>
</protein>
<evidence type="ECO:0000256" key="1">
    <source>
        <dbReference type="SAM" id="MobiDB-lite"/>
    </source>
</evidence>